<dbReference type="EMBL" id="LACI01002202">
    <property type="protein sequence ID" value="KJU82701.1"/>
    <property type="molecule type" value="Genomic_DNA"/>
</dbReference>
<organism evidence="2 3">
    <name type="scientific">Candidatus Magnetobacterium bavaricum</name>
    <dbReference type="NCBI Taxonomy" id="29290"/>
    <lineage>
        <taxon>Bacteria</taxon>
        <taxon>Pseudomonadati</taxon>
        <taxon>Nitrospirota</taxon>
        <taxon>Thermodesulfovibrionia</taxon>
        <taxon>Thermodesulfovibrionales</taxon>
        <taxon>Candidatus Magnetobacteriaceae</taxon>
        <taxon>Candidatus Magnetobacterium</taxon>
    </lineage>
</organism>
<dbReference type="Gene3D" id="1.10.510.10">
    <property type="entry name" value="Transferase(Phosphotransferase) domain 1"/>
    <property type="match status" value="1"/>
</dbReference>
<dbReference type="AlphaFoldDB" id="A0A0F3GLD0"/>
<dbReference type="InterPro" id="IPR011009">
    <property type="entry name" value="Kinase-like_dom_sf"/>
</dbReference>
<dbReference type="GO" id="GO:0004672">
    <property type="term" value="F:protein kinase activity"/>
    <property type="evidence" value="ECO:0007669"/>
    <property type="project" value="InterPro"/>
</dbReference>
<evidence type="ECO:0000313" key="2">
    <source>
        <dbReference type="EMBL" id="KJU82701.1"/>
    </source>
</evidence>
<proteinExistence type="predicted"/>
<accession>A0A0F3GLD0</accession>
<dbReference type="InterPro" id="IPR000719">
    <property type="entry name" value="Prot_kinase_dom"/>
</dbReference>
<keyword evidence="3" id="KW-1185">Reference proteome</keyword>
<reference evidence="2 3" key="1">
    <citation type="submission" date="2015-02" db="EMBL/GenBank/DDBJ databases">
        <title>Single-cell genomics of uncultivated deep-branching MTB reveals a conserved set of magnetosome genes.</title>
        <authorList>
            <person name="Kolinko S."/>
            <person name="Richter M."/>
            <person name="Glockner F.O."/>
            <person name="Brachmann A."/>
            <person name="Schuler D."/>
        </authorList>
    </citation>
    <scope>NUCLEOTIDE SEQUENCE [LARGE SCALE GENOMIC DNA]</scope>
    <source>
        <strain evidence="2">TM-1</strain>
    </source>
</reference>
<feature type="domain" description="Protein kinase" evidence="1">
    <location>
        <begin position="63"/>
        <end position="334"/>
    </location>
</feature>
<dbReference type="PROSITE" id="PS50011">
    <property type="entry name" value="PROTEIN_KINASE_DOM"/>
    <property type="match status" value="1"/>
</dbReference>
<evidence type="ECO:0000313" key="3">
    <source>
        <dbReference type="Proteomes" id="UP000033423"/>
    </source>
</evidence>
<dbReference type="GO" id="GO:0005524">
    <property type="term" value="F:ATP binding"/>
    <property type="evidence" value="ECO:0007669"/>
    <property type="project" value="InterPro"/>
</dbReference>
<comment type="caution">
    <text evidence="2">The sequence shown here is derived from an EMBL/GenBank/DDBJ whole genome shotgun (WGS) entry which is preliminary data.</text>
</comment>
<protein>
    <recommendedName>
        <fullName evidence="1">Protein kinase domain-containing protein</fullName>
    </recommendedName>
</protein>
<dbReference type="Proteomes" id="UP000033423">
    <property type="component" value="Unassembled WGS sequence"/>
</dbReference>
<gene>
    <name evidence="2" type="ORF">MBAV_005105</name>
</gene>
<evidence type="ECO:0000259" key="1">
    <source>
        <dbReference type="PROSITE" id="PS50011"/>
    </source>
</evidence>
<dbReference type="SUPFAM" id="SSF56112">
    <property type="entry name" value="Protein kinase-like (PK-like)"/>
    <property type="match status" value="1"/>
</dbReference>
<dbReference type="PATRIC" id="fig|29290.4.peg.6729"/>
<name>A0A0F3GLD0_9BACT</name>
<dbReference type="Gene3D" id="3.30.200.20">
    <property type="entry name" value="Phosphorylase Kinase, domain 1"/>
    <property type="match status" value="1"/>
</dbReference>
<sequence>MDVRDKFMIDAEVSIYDSDALRQMIARRVGDARVPRRIRLMEDTSDFFNIEYDDVLLLDGRPYLMRNNQKEGRFGIDDEPKFWVRKAIDLVDGREKIIKMEFHERYNSTIGGIIFDCVRSPRKEARILDKVGTHERFMHGFAVSDSAGNIIRVIDYIRGVNLSAHVLSLNNAHEQYYHTNLKGVMDEFIALTEAIGFLHDRDEKHGDIRRDHIIMDSSSGKGRWIDFDYTFLNVQNRFGYDLFGLGNILTFIVGGGDVTVQTLQTNNPQLLQRLSEEDMNIVFQNRLINLRKLYPYIAEALNLVLLHFSNGANVFYDTVGEFLEDLMEARDKLT</sequence>